<evidence type="ECO:0000313" key="3">
    <source>
        <dbReference type="Proteomes" id="UP000029221"/>
    </source>
</evidence>
<keyword evidence="3" id="KW-1185">Reference proteome</keyword>
<proteinExistence type="predicted"/>
<dbReference type="AlphaFoldDB" id="A0A090QL35"/>
<dbReference type="Gene3D" id="3.90.550.10">
    <property type="entry name" value="Spore Coat Polysaccharide Biosynthesis Protein SpsA, Chain A"/>
    <property type="match status" value="1"/>
</dbReference>
<dbReference type="PANTHER" id="PTHR43179">
    <property type="entry name" value="RHAMNOSYLTRANSFERASE WBBL"/>
    <property type="match status" value="1"/>
</dbReference>
<dbReference type="EMBL" id="BBML01000002">
    <property type="protein sequence ID" value="GAK96241.1"/>
    <property type="molecule type" value="Genomic_DNA"/>
</dbReference>
<protein>
    <submittedName>
        <fullName evidence="2">dTDP-Rha:A-D-GlcNAc-diphosphoryl polyprenol</fullName>
    </submittedName>
</protein>
<dbReference type="SUPFAM" id="SSF53448">
    <property type="entry name" value="Nucleotide-diphospho-sugar transferases"/>
    <property type="match status" value="1"/>
</dbReference>
<dbReference type="Proteomes" id="UP000029221">
    <property type="component" value="Unassembled WGS sequence"/>
</dbReference>
<dbReference type="STRING" id="319236.BST91_08945"/>
<evidence type="ECO:0000259" key="1">
    <source>
        <dbReference type="Pfam" id="PF00535"/>
    </source>
</evidence>
<gene>
    <name evidence="2" type="ORF">JCM19294_1754</name>
</gene>
<dbReference type="InterPro" id="IPR001173">
    <property type="entry name" value="Glyco_trans_2-like"/>
</dbReference>
<sequence>MDSVIRATQKITSEIIIADNCSTDDSVQLVREKYPQVTLLPFGSNYGFSKGNNLAVKQARGTYLCILNPDTIVGENVFLNCLAFAKANSNLGFVGTQLIDGSGTFLPESKRHLPTPKVARAKFLGHDDKYYFNEIDKDSRGPVEILVGAFMFCRKKVYQDLGGFDERYFMYGEDIDLSYTALTNNLQNYYLGDALVVHFKGESTVKDKKYLKRFYGAMELFYDKYFKRNLLEKLVVKIAVKILSIKPIKNTQPNPKIKKKILVTNQVNKGLSSFDEVCSMDTLPATSCSNTALYWDINSLLIEEILHYMKDNPRSFLYRFLSLDRSTAVGSDDKNSQGKIEIF</sequence>
<dbReference type="CDD" id="cd04186">
    <property type="entry name" value="GT_2_like_c"/>
    <property type="match status" value="1"/>
</dbReference>
<dbReference type="InterPro" id="IPR029044">
    <property type="entry name" value="Nucleotide-diphossugar_trans"/>
</dbReference>
<comment type="caution">
    <text evidence="2">The sequence shown here is derived from an EMBL/GenBank/DDBJ whole genome shotgun (WGS) entry which is preliminary data.</text>
</comment>
<dbReference type="Pfam" id="PF00535">
    <property type="entry name" value="Glycos_transf_2"/>
    <property type="match status" value="1"/>
</dbReference>
<evidence type="ECO:0000313" key="2">
    <source>
        <dbReference type="EMBL" id="GAK96241.1"/>
    </source>
</evidence>
<dbReference type="eggNOG" id="COG1216">
    <property type="taxonomic scope" value="Bacteria"/>
</dbReference>
<accession>A0A090QL35</accession>
<name>A0A090QL35_9FLAO</name>
<dbReference type="PANTHER" id="PTHR43179:SF7">
    <property type="entry name" value="RHAMNOSYLTRANSFERASE WBBL"/>
    <property type="match status" value="1"/>
</dbReference>
<feature type="domain" description="Glycosyltransferase 2-like" evidence="1">
    <location>
        <begin position="3"/>
        <end position="161"/>
    </location>
</feature>
<organism evidence="2 3">
    <name type="scientific">Nonlabens tegetincola</name>
    <dbReference type="NCBI Taxonomy" id="323273"/>
    <lineage>
        <taxon>Bacteria</taxon>
        <taxon>Pseudomonadati</taxon>
        <taxon>Bacteroidota</taxon>
        <taxon>Flavobacteriia</taxon>
        <taxon>Flavobacteriales</taxon>
        <taxon>Flavobacteriaceae</taxon>
        <taxon>Nonlabens</taxon>
    </lineage>
</organism>
<reference evidence="2" key="1">
    <citation type="journal article" date="2014" name="Genome Announc.">
        <title>Draft Genome Sequences of Marine Flavobacterium Nonlabens Strains NR17, NR24, NR27, NR32, NR33, and Ara13.</title>
        <authorList>
            <person name="Nakanishi M."/>
            <person name="Meirelles P."/>
            <person name="Suzuki R."/>
            <person name="Takatani N."/>
            <person name="Mino S."/>
            <person name="Suda W."/>
            <person name="Oshima K."/>
            <person name="Hattori M."/>
            <person name="Ohkuma M."/>
            <person name="Hosokawa M."/>
            <person name="Miyashita K."/>
            <person name="Thompson F.L."/>
            <person name="Niwa A."/>
            <person name="Sawabe T."/>
            <person name="Sawabe T."/>
        </authorList>
    </citation>
    <scope>NUCLEOTIDE SEQUENCE [LARGE SCALE GENOMIC DNA]</scope>
    <source>
        <strain evidence="2">JCM 19294</strain>
    </source>
</reference>